<dbReference type="AlphaFoldDB" id="X0UWE7"/>
<reference evidence="1" key="1">
    <citation type="journal article" date="2014" name="Front. Microbiol.">
        <title>High frequency of phylogenetically diverse reductive dehalogenase-homologous genes in deep subseafloor sedimentary metagenomes.</title>
        <authorList>
            <person name="Kawai M."/>
            <person name="Futagami T."/>
            <person name="Toyoda A."/>
            <person name="Takaki Y."/>
            <person name="Nishi S."/>
            <person name="Hori S."/>
            <person name="Arai W."/>
            <person name="Tsubouchi T."/>
            <person name="Morono Y."/>
            <person name="Uchiyama I."/>
            <person name="Ito T."/>
            <person name="Fujiyama A."/>
            <person name="Inagaki F."/>
            <person name="Takami H."/>
        </authorList>
    </citation>
    <scope>NUCLEOTIDE SEQUENCE</scope>
    <source>
        <strain evidence="1">Expedition CK06-06</strain>
    </source>
</reference>
<organism evidence="1">
    <name type="scientific">marine sediment metagenome</name>
    <dbReference type="NCBI Taxonomy" id="412755"/>
    <lineage>
        <taxon>unclassified sequences</taxon>
        <taxon>metagenomes</taxon>
        <taxon>ecological metagenomes</taxon>
    </lineage>
</organism>
<name>X0UWE7_9ZZZZ</name>
<accession>X0UWE7</accession>
<dbReference type="EMBL" id="BARS01022011">
    <property type="protein sequence ID" value="GAG10179.1"/>
    <property type="molecule type" value="Genomic_DNA"/>
</dbReference>
<gene>
    <name evidence="1" type="ORF">S01H1_35240</name>
</gene>
<comment type="caution">
    <text evidence="1">The sequence shown here is derived from an EMBL/GenBank/DDBJ whole genome shotgun (WGS) entry which is preliminary data.</text>
</comment>
<proteinExistence type="predicted"/>
<evidence type="ECO:0000313" key="1">
    <source>
        <dbReference type="EMBL" id="GAG10179.1"/>
    </source>
</evidence>
<sequence>MGASRSTDMAAGINQATSSAMLAAAIAVTTQTKADALLVYADLCQTDSGLKAGPGESYKTILVTQKKDPNTRPRGRGRYLVRLPKVNLTRM</sequence>
<feature type="non-terminal residue" evidence="1">
    <location>
        <position position="91"/>
    </location>
</feature>
<protein>
    <submittedName>
        <fullName evidence="1">Uncharacterized protein</fullName>
    </submittedName>
</protein>